<keyword evidence="1" id="KW-0175">Coiled coil</keyword>
<accession>A0ABD2PBB7</accession>
<reference evidence="2 3" key="1">
    <citation type="journal article" date="2021" name="BMC Biol.">
        <title>Horizontally acquired antibacterial genes associated with adaptive radiation of ladybird beetles.</title>
        <authorList>
            <person name="Li H.S."/>
            <person name="Tang X.F."/>
            <person name="Huang Y.H."/>
            <person name="Xu Z.Y."/>
            <person name="Chen M.L."/>
            <person name="Du X.Y."/>
            <person name="Qiu B.Y."/>
            <person name="Chen P.T."/>
            <person name="Zhang W."/>
            <person name="Slipinski A."/>
            <person name="Escalona H.E."/>
            <person name="Waterhouse R.M."/>
            <person name="Zwick A."/>
            <person name="Pang H."/>
        </authorList>
    </citation>
    <scope>NUCLEOTIDE SEQUENCE [LARGE SCALE GENOMIC DNA]</scope>
    <source>
        <strain evidence="2">SYSU2018</strain>
    </source>
</reference>
<comment type="caution">
    <text evidence="2">The sequence shown here is derived from an EMBL/GenBank/DDBJ whole genome shotgun (WGS) entry which is preliminary data.</text>
</comment>
<sequence>MEWDILKKEQEYYKENELIESKTKALLQKVDDVMSFQKMQEQLKDTNQKADVPCKRHIASVLSKNEGKDQVISNFSEISLDDPSVPNPSILNDMGQKGMHHFYRTKIKALKEECEKLQIDVRNKVRIKCYYS</sequence>
<evidence type="ECO:0000313" key="3">
    <source>
        <dbReference type="Proteomes" id="UP001516400"/>
    </source>
</evidence>
<evidence type="ECO:0000256" key="1">
    <source>
        <dbReference type="SAM" id="Coils"/>
    </source>
</evidence>
<keyword evidence="3" id="KW-1185">Reference proteome</keyword>
<dbReference type="AlphaFoldDB" id="A0ABD2PBB7"/>
<protein>
    <submittedName>
        <fullName evidence="2">Uncharacterized protein</fullName>
    </submittedName>
</protein>
<evidence type="ECO:0000313" key="2">
    <source>
        <dbReference type="EMBL" id="KAL3288100.1"/>
    </source>
</evidence>
<gene>
    <name evidence="2" type="ORF">HHI36_002550</name>
</gene>
<dbReference type="Proteomes" id="UP001516400">
    <property type="component" value="Unassembled WGS sequence"/>
</dbReference>
<organism evidence="2 3">
    <name type="scientific">Cryptolaemus montrouzieri</name>
    <dbReference type="NCBI Taxonomy" id="559131"/>
    <lineage>
        <taxon>Eukaryota</taxon>
        <taxon>Metazoa</taxon>
        <taxon>Ecdysozoa</taxon>
        <taxon>Arthropoda</taxon>
        <taxon>Hexapoda</taxon>
        <taxon>Insecta</taxon>
        <taxon>Pterygota</taxon>
        <taxon>Neoptera</taxon>
        <taxon>Endopterygota</taxon>
        <taxon>Coleoptera</taxon>
        <taxon>Polyphaga</taxon>
        <taxon>Cucujiformia</taxon>
        <taxon>Coccinelloidea</taxon>
        <taxon>Coccinellidae</taxon>
        <taxon>Scymninae</taxon>
        <taxon>Scymnini</taxon>
        <taxon>Cryptolaemus</taxon>
    </lineage>
</organism>
<dbReference type="EMBL" id="JABFTP020000185">
    <property type="protein sequence ID" value="KAL3288100.1"/>
    <property type="molecule type" value="Genomic_DNA"/>
</dbReference>
<name>A0ABD2PBB7_9CUCU</name>
<feature type="coiled-coil region" evidence="1">
    <location>
        <begin position="100"/>
        <end position="127"/>
    </location>
</feature>
<proteinExistence type="predicted"/>